<keyword evidence="2" id="KW-0732">Signal</keyword>
<feature type="domain" description="Hemimethylated DNA-binding" evidence="3">
    <location>
        <begin position="512"/>
        <end position="618"/>
    </location>
</feature>
<dbReference type="NCBIfam" id="TIGR02097">
    <property type="entry name" value="yccV"/>
    <property type="match status" value="1"/>
</dbReference>
<comment type="caution">
    <text evidence="4">The sequence shown here is derived from an EMBL/GenBank/DDBJ whole genome shotgun (WGS) entry which is preliminary data.</text>
</comment>
<protein>
    <recommendedName>
        <fullName evidence="3">Hemimethylated DNA-binding domain-containing protein</fullName>
    </recommendedName>
</protein>
<name>A0A8H3HXS3_9AGAM</name>
<dbReference type="SUPFAM" id="SSF81383">
    <property type="entry name" value="F-box domain"/>
    <property type="match status" value="1"/>
</dbReference>
<dbReference type="GO" id="GO:0003677">
    <property type="term" value="F:DNA binding"/>
    <property type="evidence" value="ECO:0007669"/>
    <property type="project" value="InterPro"/>
</dbReference>
<feature type="chain" id="PRO_5034127534" description="Hemimethylated DNA-binding domain-containing protein" evidence="2">
    <location>
        <begin position="19"/>
        <end position="1283"/>
    </location>
</feature>
<evidence type="ECO:0000313" key="4">
    <source>
        <dbReference type="EMBL" id="CAE7150364.1"/>
    </source>
</evidence>
<feature type="compositionally biased region" description="Low complexity" evidence="1">
    <location>
        <begin position="1178"/>
        <end position="1188"/>
    </location>
</feature>
<evidence type="ECO:0000313" key="5">
    <source>
        <dbReference type="Proteomes" id="UP000663827"/>
    </source>
</evidence>
<organism evidence="4 5">
    <name type="scientific">Rhizoctonia solani</name>
    <dbReference type="NCBI Taxonomy" id="456999"/>
    <lineage>
        <taxon>Eukaryota</taxon>
        <taxon>Fungi</taxon>
        <taxon>Dikarya</taxon>
        <taxon>Basidiomycota</taxon>
        <taxon>Agaricomycotina</taxon>
        <taxon>Agaricomycetes</taxon>
        <taxon>Cantharellales</taxon>
        <taxon>Ceratobasidiaceae</taxon>
        <taxon>Rhizoctonia</taxon>
    </lineage>
</organism>
<dbReference type="InterPro" id="IPR011722">
    <property type="entry name" value="Hemimethylated_DNA-bd_dom"/>
</dbReference>
<dbReference type="Gene3D" id="1.20.1280.50">
    <property type="match status" value="1"/>
</dbReference>
<feature type="compositionally biased region" description="Polar residues" evidence="1">
    <location>
        <begin position="931"/>
        <end position="943"/>
    </location>
</feature>
<dbReference type="Gene3D" id="2.30.30.390">
    <property type="entry name" value="Hemimethylated DNA-binding domain"/>
    <property type="match status" value="1"/>
</dbReference>
<dbReference type="InterPro" id="IPR036047">
    <property type="entry name" value="F-box-like_dom_sf"/>
</dbReference>
<dbReference type="InterPro" id="IPR032698">
    <property type="entry name" value="SirB1_N"/>
</dbReference>
<dbReference type="Proteomes" id="UP000663827">
    <property type="component" value="Unassembled WGS sequence"/>
</dbReference>
<dbReference type="SUPFAM" id="SSF141255">
    <property type="entry name" value="YccV-like"/>
    <property type="match status" value="1"/>
</dbReference>
<feature type="compositionally biased region" description="Polar residues" evidence="1">
    <location>
        <begin position="1000"/>
        <end position="1016"/>
    </location>
</feature>
<feature type="compositionally biased region" description="Pro residues" evidence="1">
    <location>
        <begin position="1168"/>
        <end position="1177"/>
    </location>
</feature>
<feature type="region of interest" description="Disordered" evidence="1">
    <location>
        <begin position="1125"/>
        <end position="1283"/>
    </location>
</feature>
<dbReference type="SMART" id="SM00992">
    <property type="entry name" value="YccV-like"/>
    <property type="match status" value="1"/>
</dbReference>
<evidence type="ECO:0000259" key="3">
    <source>
        <dbReference type="SMART" id="SM00992"/>
    </source>
</evidence>
<sequence>MSLTRLLLIPELVVHCLSHLPPSKYNDTSVRTLLACTETCRSLGEIAKTDVLWEPHYKARYLRGRDAEGEWYNRYVSHRKADIQAVKLLDDIISTPSKRDESIVQLVEMGDLAWDALDIQAVSRVPPELEDIWAREDRERRMVRWEGVGEEWKDAAGHIGTVLSEEPDMKEVKSDWIQRRWWARQALGTMARASAVHAMSKVFSGERPDPATPENAQIFEEGIKALSGLMGANTAEIGHNYDNLARACAQHLESIRVTTDPRSPDFDLKAFSIGVCKWMASQGFEKANNGHYYDLMNHFPHKFMTTNRRTLPMSLVYTFIAIVTRLGLRASPVGFPGHVHAWIALPDTGPGWKDGSLAVDVFRSDEAPFLEEESLNEKLQALGVPGAQRDSLIGPAQAAEMVFRAANNVLHSVTRVQNQMDFSVSPESRAGALYASATTFLIARPEAADASRFIGGIMSVVKEYFPLDTEPVLARALCQLLTRDPHQSIGFQLRHIVDRLKQSYVEVNGRGSVQWWVGLVFRHRKFGYIGLITGWDKECTADEDWIQAVGVNELPRGRHQPFYDVVGEDGGTRYVAEENIMPLPSVPKEGEKQDRVTWDNIRELVLNATRFIEETFSRIEVNEEKGSACPHFGSGPPSIYPLTMSDSQQTFQPRSEFLRTEATPQSYSLVALNGADTLRCHNISRSTLAALKEGFGNETRLYGEANGGDIAEFVFRNKTLIVQLFTTLLAHQYTFVTSIDYGRQYLDKLSLTFTRTAYPSERSTLDTVFALSFVTPTVLRVLHAPLHCTPAILQSVRNTWPRGVKDERKLGNGCWEFRLKGFGYFSAEKSDEALIPHVFALLRTFDTHAFKLIAGVPIGGRSRNKDLWIFTAPGASKPPSHQSPSPPQPTLESDKAFSPGPYTASPTVGTSGHAKFATDELGRTPPVAVSHTRSASTGTPSSTPHRKPVPPPMAMPVPVINKPTPPVANPPMTMPAPSPASKPSPQSKPAPVPVPIPAKRNSSLLRKFRTSGTGRTPSGRFKHPPPPPVIPQPGGHARSGSLASGEIIYETPLPGQQPLPTNGFIAPPPPPPIPEQAPVGILPSANRTNEELLPRGAFRDSAFSTSTDASHDVDVLWTGAAMAKGGPGEPLSLVRENEESEPRTPDVTRTMHEELRPKSEKPELLLAGPPPPRPIPVPGSGMQMQMQEQGEKALTGRHSKSGTQTEWVFVSVDKPPPPVPGTESSTSSPPPQVQAIQPETEDPDEPTGGFRHWFGSGKKSKAKPRRRGGLNQAIRSSKRLTIE</sequence>
<feature type="compositionally biased region" description="Basic and acidic residues" evidence="1">
    <location>
        <begin position="1135"/>
        <end position="1163"/>
    </location>
</feature>
<evidence type="ECO:0000256" key="2">
    <source>
        <dbReference type="SAM" id="SignalP"/>
    </source>
</evidence>
<accession>A0A8H3HXS3</accession>
<feature type="signal peptide" evidence="2">
    <location>
        <begin position="1"/>
        <end position="18"/>
    </location>
</feature>
<reference evidence="4" key="1">
    <citation type="submission" date="2021-01" db="EMBL/GenBank/DDBJ databases">
        <authorList>
            <person name="Kaushik A."/>
        </authorList>
    </citation>
    <scope>NUCLEOTIDE SEQUENCE</scope>
    <source>
        <strain evidence="4">AG5</strain>
    </source>
</reference>
<proteinExistence type="predicted"/>
<dbReference type="PANTHER" id="PTHR38696:SF1">
    <property type="entry name" value="MEDIATOR OF RNA POLYMERASE II TRANSCRIPTION SUBUNIT 13"/>
    <property type="match status" value="1"/>
</dbReference>
<feature type="compositionally biased region" description="Pro residues" evidence="1">
    <location>
        <begin position="963"/>
        <end position="996"/>
    </location>
</feature>
<feature type="region of interest" description="Disordered" evidence="1">
    <location>
        <begin position="871"/>
        <end position="1081"/>
    </location>
</feature>
<gene>
    <name evidence="4" type="ORF">RDB_LOCUS87679</name>
</gene>
<feature type="compositionally biased region" description="Basic residues" evidence="1">
    <location>
        <begin position="1258"/>
        <end position="1268"/>
    </location>
</feature>
<dbReference type="EMBL" id="CAJNJQ010001796">
    <property type="protein sequence ID" value="CAE7150364.1"/>
    <property type="molecule type" value="Genomic_DNA"/>
</dbReference>
<feature type="compositionally biased region" description="Pro residues" evidence="1">
    <location>
        <begin position="1066"/>
        <end position="1075"/>
    </location>
</feature>
<evidence type="ECO:0000256" key="1">
    <source>
        <dbReference type="SAM" id="MobiDB-lite"/>
    </source>
</evidence>
<dbReference type="InterPro" id="IPR036623">
    <property type="entry name" value="Hemimethylated_DNA-bd_sf"/>
</dbReference>
<dbReference type="PANTHER" id="PTHR38696">
    <property type="entry name" value="MEDIATOR OF RNA POLYMERASE II TRANSCRIPTION SUBUNIT 13"/>
    <property type="match status" value="1"/>
</dbReference>
<dbReference type="Pfam" id="PF08755">
    <property type="entry name" value="YccV-like"/>
    <property type="match status" value="1"/>
</dbReference>
<dbReference type="Pfam" id="PF13369">
    <property type="entry name" value="Transglut_core2"/>
    <property type="match status" value="1"/>
</dbReference>